<protein>
    <recommendedName>
        <fullName evidence="1">UPF0340 protein H8717_06040</fullName>
    </recommendedName>
</protein>
<comment type="caution">
    <text evidence="2">The sequence shown here is derived from an EMBL/GenBank/DDBJ whole genome shotgun (WGS) entry which is preliminary data.</text>
</comment>
<keyword evidence="3" id="KW-1185">Reference proteome</keyword>
<evidence type="ECO:0000313" key="2">
    <source>
        <dbReference type="EMBL" id="MBC8575974.1"/>
    </source>
</evidence>
<evidence type="ECO:0000313" key="3">
    <source>
        <dbReference type="Proteomes" id="UP000658131"/>
    </source>
</evidence>
<dbReference type="InterPro" id="IPR028345">
    <property type="entry name" value="Antibiotic_NAT-like"/>
</dbReference>
<dbReference type="Gene3D" id="3.40.50.10360">
    <property type="entry name" value="Hypothetical protein TT1679"/>
    <property type="match status" value="1"/>
</dbReference>
<proteinExistence type="inferred from homology"/>
<name>A0ABR7NHT8_9FIRM</name>
<dbReference type="Proteomes" id="UP000658131">
    <property type="component" value="Unassembled WGS sequence"/>
</dbReference>
<dbReference type="EMBL" id="JACRTB010000007">
    <property type="protein sequence ID" value="MBC8575974.1"/>
    <property type="molecule type" value="Genomic_DNA"/>
</dbReference>
<dbReference type="PIRSF" id="PIRSF007510">
    <property type="entry name" value="UCP007510"/>
    <property type="match status" value="1"/>
</dbReference>
<dbReference type="SUPFAM" id="SSF110710">
    <property type="entry name" value="TTHA0583/YokD-like"/>
    <property type="match status" value="1"/>
</dbReference>
<gene>
    <name evidence="2" type="ORF">H8717_06040</name>
</gene>
<reference evidence="2 3" key="1">
    <citation type="submission" date="2020-08" db="EMBL/GenBank/DDBJ databases">
        <title>Genome public.</title>
        <authorList>
            <person name="Liu C."/>
            <person name="Sun Q."/>
        </authorList>
    </citation>
    <scope>NUCLEOTIDE SEQUENCE [LARGE SCALE GENOMIC DNA]</scope>
    <source>
        <strain evidence="2 3">BX1</strain>
    </source>
</reference>
<dbReference type="InterPro" id="IPR006340">
    <property type="entry name" value="DUF436"/>
</dbReference>
<comment type="similarity">
    <text evidence="1">Belongs to the UPF0340 family.</text>
</comment>
<dbReference type="NCBIfam" id="TIGR01440">
    <property type="entry name" value="TIGR01440 family protein"/>
    <property type="match status" value="1"/>
</dbReference>
<dbReference type="HAMAP" id="MF_00800">
    <property type="entry name" value="UPF0340"/>
    <property type="match status" value="1"/>
</dbReference>
<evidence type="ECO:0000256" key="1">
    <source>
        <dbReference type="HAMAP-Rule" id="MF_00800"/>
    </source>
</evidence>
<accession>A0ABR7NHT8</accession>
<sequence>MELIQLTEQARAAVTELLGAAKLSPGDLFVVGCSSSEVGGEKIGSHSSPEIAKAVLDGILPVLRDAEIFLAAQCCEHLNRALIVEEEALRAYRLDRVNVVPQPKAGGSFATAAWAAFRHPAAVERIGCAAAGIDIGQTLIGMHLRPVAVPVRLSVRKIGEASISCARTRPKFVGGSRAVYDPALL</sequence>
<dbReference type="RefSeq" id="WP_262399538.1">
    <property type="nucleotide sequence ID" value="NZ_JACRTB010000007.1"/>
</dbReference>
<organism evidence="2 3">
    <name type="scientific">Yanshouia hominis</name>
    <dbReference type="NCBI Taxonomy" id="2763673"/>
    <lineage>
        <taxon>Bacteria</taxon>
        <taxon>Bacillati</taxon>
        <taxon>Bacillota</taxon>
        <taxon>Clostridia</taxon>
        <taxon>Eubacteriales</taxon>
        <taxon>Oscillospiraceae</taxon>
        <taxon>Yanshouia</taxon>
    </lineage>
</organism>
<dbReference type="Pfam" id="PF04260">
    <property type="entry name" value="DUF436"/>
    <property type="match status" value="1"/>
</dbReference>